<gene>
    <name evidence="2" type="ORF">GALMADRAFT_136746</name>
</gene>
<organism evidence="2 3">
    <name type="scientific">Galerina marginata (strain CBS 339.88)</name>
    <dbReference type="NCBI Taxonomy" id="685588"/>
    <lineage>
        <taxon>Eukaryota</taxon>
        <taxon>Fungi</taxon>
        <taxon>Dikarya</taxon>
        <taxon>Basidiomycota</taxon>
        <taxon>Agaricomycotina</taxon>
        <taxon>Agaricomycetes</taxon>
        <taxon>Agaricomycetidae</taxon>
        <taxon>Agaricales</taxon>
        <taxon>Agaricineae</taxon>
        <taxon>Strophariaceae</taxon>
        <taxon>Galerina</taxon>
    </lineage>
</organism>
<evidence type="ECO:0000313" key="3">
    <source>
        <dbReference type="Proteomes" id="UP000027222"/>
    </source>
</evidence>
<dbReference type="STRING" id="685588.A0A067TAH6"/>
<proteinExistence type="predicted"/>
<feature type="region of interest" description="Disordered" evidence="1">
    <location>
        <begin position="558"/>
        <end position="587"/>
    </location>
</feature>
<dbReference type="Proteomes" id="UP000027222">
    <property type="component" value="Unassembled WGS sequence"/>
</dbReference>
<protein>
    <recommendedName>
        <fullName evidence="4">F-box domain-containing protein</fullName>
    </recommendedName>
</protein>
<evidence type="ECO:0000256" key="1">
    <source>
        <dbReference type="SAM" id="MobiDB-lite"/>
    </source>
</evidence>
<dbReference type="OrthoDB" id="3050922at2759"/>
<dbReference type="AlphaFoldDB" id="A0A067TAH6"/>
<accession>A0A067TAH6</accession>
<feature type="compositionally biased region" description="Polar residues" evidence="1">
    <location>
        <begin position="578"/>
        <end position="587"/>
    </location>
</feature>
<keyword evidence="3" id="KW-1185">Reference proteome</keyword>
<evidence type="ECO:0008006" key="4">
    <source>
        <dbReference type="Google" id="ProtNLM"/>
    </source>
</evidence>
<evidence type="ECO:0000313" key="2">
    <source>
        <dbReference type="EMBL" id="KDR80225.1"/>
    </source>
</evidence>
<reference evidence="3" key="1">
    <citation type="journal article" date="2014" name="Proc. Natl. Acad. Sci. U.S.A.">
        <title>Extensive sampling of basidiomycete genomes demonstrates inadequacy of the white-rot/brown-rot paradigm for wood decay fungi.</title>
        <authorList>
            <person name="Riley R."/>
            <person name="Salamov A.A."/>
            <person name="Brown D.W."/>
            <person name="Nagy L.G."/>
            <person name="Floudas D."/>
            <person name="Held B.W."/>
            <person name="Levasseur A."/>
            <person name="Lombard V."/>
            <person name="Morin E."/>
            <person name="Otillar R."/>
            <person name="Lindquist E.A."/>
            <person name="Sun H."/>
            <person name="LaButti K.M."/>
            <person name="Schmutz J."/>
            <person name="Jabbour D."/>
            <person name="Luo H."/>
            <person name="Baker S.E."/>
            <person name="Pisabarro A.G."/>
            <person name="Walton J.D."/>
            <person name="Blanchette R.A."/>
            <person name="Henrissat B."/>
            <person name="Martin F."/>
            <person name="Cullen D."/>
            <person name="Hibbett D.S."/>
            <person name="Grigoriev I.V."/>
        </authorList>
    </citation>
    <scope>NUCLEOTIDE SEQUENCE [LARGE SCALE GENOMIC DNA]</scope>
    <source>
        <strain evidence="3">CBS 339.88</strain>
    </source>
</reference>
<name>A0A067TAH6_GALM3</name>
<sequence>MDAGDRYRAKRSSEVMDSQFKYLSISDSGPQLPATTNGATSSAVRRRFSKFVNKHLNRILFLASAGDGSRDEHNLEVARYTARATAQVSRRWRAAAVNTPSIWLGPVLSWYSHPNWLDVVLERSKPLLLDAVILDGAVTRKPQILPIVLGRISRIRRLDLTIDLTREPLLWQSIGKLKLLQQQAPCLQSLCLNVVTDVETRGRIHVTEPENLFSGWAPMLHHLRVQDCPINLAPKMYSGLRVLFLHHTPFTSPVQVLDALRNMKYLENFYLVCPPGNVHLILDCPDVPPVYLLNLNRLRVAATTSMCTSIFKHLYLPPSCSIQLDCHQVYGGQHSREILSRMKETLSNWKCEPLTGTQYLDIGATHIRLAVEGPMEVDDFSNLQHPYVGLAFFWQPSPISFQSLFSLFPLVTSSFPKCTASPDSLHVNADTKIPAGLRPLVANWLRSQQDIQAIEFRSHDAFAFFEPILRLPKSNTYHEDEDDDYNSQGDSDILLPILGDLRLENVNFNTDKRRYWKRLIKTLKGRDKAGCPIQQLDLVCCGGDYSLNEANRYVADVKEDGESHYDDNDDEGSDDSDCTIQANSDIE</sequence>
<feature type="compositionally biased region" description="Acidic residues" evidence="1">
    <location>
        <begin position="567"/>
        <end position="577"/>
    </location>
</feature>
<dbReference type="HOGENOM" id="CLU_464635_0_0_1"/>
<dbReference type="EMBL" id="KL142372">
    <property type="protein sequence ID" value="KDR80225.1"/>
    <property type="molecule type" value="Genomic_DNA"/>
</dbReference>